<feature type="chain" id="PRO_5006858114" description="SH3 domain-containing protein" evidence="1">
    <location>
        <begin position="20"/>
        <end position="152"/>
    </location>
</feature>
<sequence>MKFQATALAALLLPLAAMAMPNPNANPEAIAEAVPAPDLEIIEFPVDLDLDARDAEADISPEALGLEKRDRAVCKIVNSGSASVKCRKGPGFSYGVEAYVIPGKAYGFDCYKKGSCYKGNCTWQRITWSGRTCYVNGYYTDNKCTMASLGKC</sequence>
<name>A0A0U5GQW2_ASPCI</name>
<evidence type="ECO:0000256" key="1">
    <source>
        <dbReference type="SAM" id="SignalP"/>
    </source>
</evidence>
<evidence type="ECO:0008006" key="4">
    <source>
        <dbReference type="Google" id="ProtNLM"/>
    </source>
</evidence>
<dbReference type="EMBL" id="CDMC01000002">
    <property type="protein sequence ID" value="CEN60400.1"/>
    <property type="molecule type" value="Genomic_DNA"/>
</dbReference>
<reference evidence="3" key="1">
    <citation type="journal article" date="2016" name="Genome Announc.">
        <title>Draft genome sequences of fungus Aspergillus calidoustus.</title>
        <authorList>
            <person name="Horn F."/>
            <person name="Linde J."/>
            <person name="Mattern D.J."/>
            <person name="Walther G."/>
            <person name="Guthke R."/>
            <person name="Scherlach K."/>
            <person name="Martin K."/>
            <person name="Brakhage A.A."/>
            <person name="Petzke L."/>
            <person name="Valiante V."/>
        </authorList>
    </citation>
    <scope>NUCLEOTIDE SEQUENCE [LARGE SCALE GENOMIC DNA]</scope>
    <source>
        <strain evidence="3">SF006504</strain>
    </source>
</reference>
<evidence type="ECO:0000313" key="2">
    <source>
        <dbReference type="EMBL" id="CEN60400.1"/>
    </source>
</evidence>
<evidence type="ECO:0000313" key="3">
    <source>
        <dbReference type="Proteomes" id="UP000054771"/>
    </source>
</evidence>
<protein>
    <recommendedName>
        <fullName evidence="4">SH3 domain-containing protein</fullName>
    </recommendedName>
</protein>
<proteinExistence type="predicted"/>
<keyword evidence="3" id="KW-1185">Reference proteome</keyword>
<organism evidence="2 3">
    <name type="scientific">Aspergillus calidoustus</name>
    <dbReference type="NCBI Taxonomy" id="454130"/>
    <lineage>
        <taxon>Eukaryota</taxon>
        <taxon>Fungi</taxon>
        <taxon>Dikarya</taxon>
        <taxon>Ascomycota</taxon>
        <taxon>Pezizomycotina</taxon>
        <taxon>Eurotiomycetes</taxon>
        <taxon>Eurotiomycetidae</taxon>
        <taxon>Eurotiales</taxon>
        <taxon>Aspergillaceae</taxon>
        <taxon>Aspergillus</taxon>
        <taxon>Aspergillus subgen. Nidulantes</taxon>
    </lineage>
</organism>
<accession>A0A0U5GQW2</accession>
<dbReference type="AlphaFoldDB" id="A0A0U5GQW2"/>
<dbReference type="OrthoDB" id="2251794at2759"/>
<dbReference type="Proteomes" id="UP000054771">
    <property type="component" value="Unassembled WGS sequence"/>
</dbReference>
<keyword evidence="1" id="KW-0732">Signal</keyword>
<gene>
    <name evidence="2" type="ORF">ASPCAL02840</name>
</gene>
<feature type="signal peptide" evidence="1">
    <location>
        <begin position="1"/>
        <end position="19"/>
    </location>
</feature>